<evidence type="ECO:0000313" key="6">
    <source>
        <dbReference type="EMBL" id="OJG36634.1"/>
    </source>
</evidence>
<evidence type="ECO:0000256" key="2">
    <source>
        <dbReference type="ARBA" id="ARBA00022692"/>
    </source>
</evidence>
<name>A0A1L8SXP2_9ENTE</name>
<dbReference type="PANTHER" id="PTHR37306:SF1">
    <property type="entry name" value="COLICIN V PRODUCTION PROTEIN"/>
    <property type="match status" value="1"/>
</dbReference>
<dbReference type="EMBL" id="JXKM01000002">
    <property type="protein sequence ID" value="OJG36634.1"/>
    <property type="molecule type" value="Genomic_DNA"/>
</dbReference>
<evidence type="ECO:0000256" key="1">
    <source>
        <dbReference type="ARBA" id="ARBA00004141"/>
    </source>
</evidence>
<evidence type="ECO:0000313" key="7">
    <source>
        <dbReference type="Proteomes" id="UP000183700"/>
    </source>
</evidence>
<feature type="transmembrane region" description="Helical" evidence="5">
    <location>
        <begin position="116"/>
        <end position="137"/>
    </location>
</feature>
<comment type="subcellular location">
    <subcellularLocation>
        <location evidence="1">Membrane</location>
        <topology evidence="1">Multi-pass membrane protein</topology>
    </subcellularLocation>
</comment>
<reference evidence="6 7" key="1">
    <citation type="submission" date="2014-12" db="EMBL/GenBank/DDBJ databases">
        <title>Draft genome sequences of 29 type strains of Enterococci.</title>
        <authorList>
            <person name="Zhong Z."/>
            <person name="Sun Z."/>
            <person name="Liu W."/>
            <person name="Zhang W."/>
            <person name="Zhang H."/>
        </authorList>
    </citation>
    <scope>NUCLEOTIDE SEQUENCE [LARGE SCALE GENOMIC DNA]</scope>
    <source>
        <strain evidence="6 7">DSM 22802</strain>
    </source>
</reference>
<keyword evidence="4 5" id="KW-0472">Membrane</keyword>
<comment type="caution">
    <text evidence="6">The sequence shown here is derived from an EMBL/GenBank/DDBJ whole genome shotgun (WGS) entry which is preliminary data.</text>
</comment>
<sequence length="182" mass="20789">MLTLVILFAILLSFYSGYRRGLAYQLVFVVGYALSFVVAMMFYQRLGSHLDLFVPYPSVTSNSKMVYYSIEQAFNLDKAFYAGIAFILILVIGWLLTHLIAIFFKDLLFRVMIPQYDGLIAGILQVFIVYLAIFLLLKVVSFVPMALVQDLLEKSGLARFIIEHSLFLSPMFENLWVTKIIG</sequence>
<dbReference type="OrthoDB" id="1809613at2"/>
<evidence type="ECO:0000256" key="5">
    <source>
        <dbReference type="SAM" id="Phobius"/>
    </source>
</evidence>
<evidence type="ECO:0000256" key="3">
    <source>
        <dbReference type="ARBA" id="ARBA00022989"/>
    </source>
</evidence>
<dbReference type="Proteomes" id="UP000183700">
    <property type="component" value="Unassembled WGS sequence"/>
</dbReference>
<feature type="transmembrane region" description="Helical" evidence="5">
    <location>
        <begin position="79"/>
        <end position="104"/>
    </location>
</feature>
<keyword evidence="7" id="KW-1185">Reference proteome</keyword>
<keyword evidence="3 5" id="KW-1133">Transmembrane helix</keyword>
<organism evidence="6 7">
    <name type="scientific">Enterococcus devriesei</name>
    <dbReference type="NCBI Taxonomy" id="319970"/>
    <lineage>
        <taxon>Bacteria</taxon>
        <taxon>Bacillati</taxon>
        <taxon>Bacillota</taxon>
        <taxon>Bacilli</taxon>
        <taxon>Lactobacillales</taxon>
        <taxon>Enterococcaceae</taxon>
        <taxon>Enterococcus</taxon>
    </lineage>
</organism>
<dbReference type="InterPro" id="IPR003825">
    <property type="entry name" value="Colicin-V_CvpA"/>
</dbReference>
<dbReference type="GO" id="GO:0016020">
    <property type="term" value="C:membrane"/>
    <property type="evidence" value="ECO:0007669"/>
    <property type="project" value="UniProtKB-SubCell"/>
</dbReference>
<evidence type="ECO:0008006" key="8">
    <source>
        <dbReference type="Google" id="ProtNLM"/>
    </source>
</evidence>
<dbReference type="AlphaFoldDB" id="A0A1L8SXP2"/>
<dbReference type="GO" id="GO:0009403">
    <property type="term" value="P:toxin biosynthetic process"/>
    <property type="evidence" value="ECO:0007669"/>
    <property type="project" value="InterPro"/>
</dbReference>
<keyword evidence="2 5" id="KW-0812">Transmembrane</keyword>
<dbReference type="Pfam" id="PF02674">
    <property type="entry name" value="Colicin_V"/>
    <property type="match status" value="1"/>
</dbReference>
<feature type="transmembrane region" description="Helical" evidence="5">
    <location>
        <begin position="26"/>
        <end position="43"/>
    </location>
</feature>
<proteinExistence type="predicted"/>
<accession>A0A1L8SXP2</accession>
<protein>
    <recommendedName>
        <fullName evidence="8">CvpA family protein</fullName>
    </recommendedName>
</protein>
<gene>
    <name evidence="6" type="ORF">RV00_GL001079</name>
</gene>
<dbReference type="RefSeq" id="WP_071861069.1">
    <property type="nucleotide sequence ID" value="NZ_CP151540.1"/>
</dbReference>
<evidence type="ECO:0000256" key="4">
    <source>
        <dbReference type="ARBA" id="ARBA00023136"/>
    </source>
</evidence>
<dbReference type="STRING" id="319970.RV00_GL001079"/>
<dbReference type="PANTHER" id="PTHR37306">
    <property type="entry name" value="COLICIN V PRODUCTION PROTEIN"/>
    <property type="match status" value="1"/>
</dbReference>